<comment type="caution">
    <text evidence="3">The sequence shown here is derived from an EMBL/GenBank/DDBJ whole genome shotgun (WGS) entry which is preliminary data.</text>
</comment>
<feature type="compositionally biased region" description="Basic and acidic residues" evidence="1">
    <location>
        <begin position="113"/>
        <end position="122"/>
    </location>
</feature>
<reference evidence="3 4" key="1">
    <citation type="journal article" date="2013" name="Curr. Biol.">
        <title>The Genome of the Foraminiferan Reticulomyxa filosa.</title>
        <authorList>
            <person name="Glockner G."/>
            <person name="Hulsmann N."/>
            <person name="Schleicher M."/>
            <person name="Noegel A.A."/>
            <person name="Eichinger L."/>
            <person name="Gallinger C."/>
            <person name="Pawlowski J."/>
            <person name="Sierra R."/>
            <person name="Euteneuer U."/>
            <person name="Pillet L."/>
            <person name="Moustafa A."/>
            <person name="Platzer M."/>
            <person name="Groth M."/>
            <person name="Szafranski K."/>
            <person name="Schliwa M."/>
        </authorList>
    </citation>
    <scope>NUCLEOTIDE SEQUENCE [LARGE SCALE GENOMIC DNA]</scope>
</reference>
<organism evidence="3 4">
    <name type="scientific">Reticulomyxa filosa</name>
    <dbReference type="NCBI Taxonomy" id="46433"/>
    <lineage>
        <taxon>Eukaryota</taxon>
        <taxon>Sar</taxon>
        <taxon>Rhizaria</taxon>
        <taxon>Retaria</taxon>
        <taxon>Foraminifera</taxon>
        <taxon>Monothalamids</taxon>
        <taxon>Reticulomyxidae</taxon>
        <taxon>Reticulomyxa</taxon>
    </lineage>
</organism>
<protein>
    <submittedName>
        <fullName evidence="3">Uncharacterized protein</fullName>
    </submittedName>
</protein>
<evidence type="ECO:0000256" key="1">
    <source>
        <dbReference type="SAM" id="MobiDB-lite"/>
    </source>
</evidence>
<feature type="chain" id="PRO_5004975515" evidence="2">
    <location>
        <begin position="26"/>
        <end position="149"/>
    </location>
</feature>
<dbReference type="Proteomes" id="UP000023152">
    <property type="component" value="Unassembled WGS sequence"/>
</dbReference>
<feature type="compositionally biased region" description="Basic residues" evidence="1">
    <location>
        <begin position="123"/>
        <end position="135"/>
    </location>
</feature>
<dbReference type="EMBL" id="ASPP01013269">
    <property type="protein sequence ID" value="ETO19807.1"/>
    <property type="molecule type" value="Genomic_DNA"/>
</dbReference>
<proteinExistence type="predicted"/>
<feature type="non-terminal residue" evidence="3">
    <location>
        <position position="149"/>
    </location>
</feature>
<accession>X6N3C0</accession>
<sequence length="149" mass="17071">MISLCYSLSSIWLILIFTLSKTALSALDNSLQHYQPNVEELSAKFEGLEDYELSGMYRKALASGDEQSQALLDWIEKNKEQIALYEQWKEESSSWTKRFQFGVTNLLKKKGGRGGEGDSKMEVKKKKNQKQKQKKTVSMEGFWAAFSII</sequence>
<gene>
    <name evidence="3" type="ORF">RFI_17424</name>
</gene>
<evidence type="ECO:0000256" key="2">
    <source>
        <dbReference type="SAM" id="SignalP"/>
    </source>
</evidence>
<keyword evidence="4" id="KW-1185">Reference proteome</keyword>
<evidence type="ECO:0000313" key="3">
    <source>
        <dbReference type="EMBL" id="ETO19807.1"/>
    </source>
</evidence>
<name>X6N3C0_RETFI</name>
<dbReference type="AlphaFoldDB" id="X6N3C0"/>
<keyword evidence="2" id="KW-0732">Signal</keyword>
<feature type="signal peptide" evidence="2">
    <location>
        <begin position="1"/>
        <end position="25"/>
    </location>
</feature>
<evidence type="ECO:0000313" key="4">
    <source>
        <dbReference type="Proteomes" id="UP000023152"/>
    </source>
</evidence>
<feature type="region of interest" description="Disordered" evidence="1">
    <location>
        <begin position="110"/>
        <end position="137"/>
    </location>
</feature>